<sequence>MPVHPGEHTSSSTTRRHVELQCNISQDGTRRRPAAAAKLLPPSQLNTILKKAESQTIRDGPWPTATKLSRVFSLPRLGPNTNKLRENITVVPTQCDGIVISNRRKRLVRHPSRRLSSISSSAQTSSSQHATPFTSILPRPPSMRVTDIAPKRPTNETFFSPAISVGDETDEESDDPAAHYRKIRQLQMARLAKLTRHLGEEIPLELVLSSTLLTDAAESRSLAGSLSINLSKDHQRRWSLDPTADSQSTPALPSSCKLRKSMSLRGTECVLRLQSHGEHTVNVVDGKLPYALHPPRTEANFLTHSQPCIAASQRGPDDVDHSLMSTPEAPYGSQNFLHPPPPTLLLTSTPERSQFHGNPVTAELALDNISNMEHREGNLDRFLGVDINPKPISLTNRSLHPTGDVAVGVHPSLAQIPSELEVDVQISKRTRFWRMKVGKDVVQSVNPDDVAKQLREMKAST</sequence>
<evidence type="ECO:0000313" key="3">
    <source>
        <dbReference type="Proteomes" id="UP000714275"/>
    </source>
</evidence>
<feature type="compositionally biased region" description="Low complexity" evidence="1">
    <location>
        <begin position="114"/>
        <end position="132"/>
    </location>
</feature>
<dbReference type="AlphaFoldDB" id="A0A9P7A791"/>
<comment type="caution">
    <text evidence="2">The sequence shown here is derived from an EMBL/GenBank/DDBJ whole genome shotgun (WGS) entry which is preliminary data.</text>
</comment>
<reference evidence="2" key="1">
    <citation type="journal article" date="2020" name="New Phytol.">
        <title>Comparative genomics reveals dynamic genome evolution in host specialist ectomycorrhizal fungi.</title>
        <authorList>
            <person name="Lofgren L.A."/>
            <person name="Nguyen N.H."/>
            <person name="Vilgalys R."/>
            <person name="Ruytinx J."/>
            <person name="Liao H.L."/>
            <person name="Branco S."/>
            <person name="Kuo A."/>
            <person name="LaButti K."/>
            <person name="Lipzen A."/>
            <person name="Andreopoulos W."/>
            <person name="Pangilinan J."/>
            <person name="Riley R."/>
            <person name="Hundley H."/>
            <person name="Na H."/>
            <person name="Barry K."/>
            <person name="Grigoriev I.V."/>
            <person name="Stajich J.E."/>
            <person name="Kennedy P.G."/>
        </authorList>
    </citation>
    <scope>NUCLEOTIDE SEQUENCE</scope>
    <source>
        <strain evidence="2">DOB743</strain>
    </source>
</reference>
<keyword evidence="3" id="KW-1185">Reference proteome</keyword>
<protein>
    <submittedName>
        <fullName evidence="2">Uncharacterized protein</fullName>
    </submittedName>
</protein>
<feature type="region of interest" description="Disordered" evidence="1">
    <location>
        <begin position="109"/>
        <end position="176"/>
    </location>
</feature>
<evidence type="ECO:0000256" key="1">
    <source>
        <dbReference type="SAM" id="MobiDB-lite"/>
    </source>
</evidence>
<dbReference type="Proteomes" id="UP000714275">
    <property type="component" value="Unassembled WGS sequence"/>
</dbReference>
<organism evidence="2 3">
    <name type="scientific">Suillus placidus</name>
    <dbReference type="NCBI Taxonomy" id="48579"/>
    <lineage>
        <taxon>Eukaryota</taxon>
        <taxon>Fungi</taxon>
        <taxon>Dikarya</taxon>
        <taxon>Basidiomycota</taxon>
        <taxon>Agaricomycotina</taxon>
        <taxon>Agaricomycetes</taxon>
        <taxon>Agaricomycetidae</taxon>
        <taxon>Boletales</taxon>
        <taxon>Suillineae</taxon>
        <taxon>Suillaceae</taxon>
        <taxon>Suillus</taxon>
    </lineage>
</organism>
<name>A0A9P7A791_9AGAM</name>
<gene>
    <name evidence="2" type="ORF">EV702DRAFT_1190805</name>
</gene>
<evidence type="ECO:0000313" key="2">
    <source>
        <dbReference type="EMBL" id="KAG1783784.1"/>
    </source>
</evidence>
<accession>A0A9P7A791</accession>
<proteinExistence type="predicted"/>
<dbReference type="OrthoDB" id="3269550at2759"/>
<dbReference type="EMBL" id="JABBWD010000001">
    <property type="protein sequence ID" value="KAG1783784.1"/>
    <property type="molecule type" value="Genomic_DNA"/>
</dbReference>